<accession>A0ABS7BS11</accession>
<evidence type="ECO:0000313" key="3">
    <source>
        <dbReference type="EMBL" id="MBW6532389.1"/>
    </source>
</evidence>
<sequence>MAGDGLWSFVVIAGPIILVAALLFAILRNRRSRHEEARTEDATRALYKEQSAEDRARTP</sequence>
<feature type="transmembrane region" description="Helical" evidence="2">
    <location>
        <begin position="6"/>
        <end position="27"/>
    </location>
</feature>
<keyword evidence="4" id="KW-1185">Reference proteome</keyword>
<protein>
    <submittedName>
        <fullName evidence="3">Uncharacterized protein</fullName>
    </submittedName>
</protein>
<dbReference type="RefSeq" id="WP_183944694.1">
    <property type="nucleotide sequence ID" value="NZ_JAHXZN010000007.1"/>
</dbReference>
<comment type="caution">
    <text evidence="3">The sequence shown here is derived from an EMBL/GenBank/DDBJ whole genome shotgun (WGS) entry which is preliminary data.</text>
</comment>
<reference evidence="3 4" key="1">
    <citation type="submission" date="2021-07" db="EMBL/GenBank/DDBJ databases">
        <title>Sphingomonas sp.</title>
        <authorList>
            <person name="Feng G."/>
            <person name="Li J."/>
            <person name="Pan M."/>
        </authorList>
    </citation>
    <scope>NUCLEOTIDE SEQUENCE [LARGE SCALE GENOMIC DNA]</scope>
    <source>
        <strain evidence="3 4">RRHST34</strain>
    </source>
</reference>
<keyword evidence="2" id="KW-1133">Transmembrane helix</keyword>
<keyword evidence="2" id="KW-0812">Transmembrane</keyword>
<feature type="compositionally biased region" description="Basic and acidic residues" evidence="1">
    <location>
        <begin position="33"/>
        <end position="59"/>
    </location>
</feature>
<evidence type="ECO:0000256" key="2">
    <source>
        <dbReference type="SAM" id="Phobius"/>
    </source>
</evidence>
<feature type="region of interest" description="Disordered" evidence="1">
    <location>
        <begin position="32"/>
        <end position="59"/>
    </location>
</feature>
<evidence type="ECO:0000313" key="4">
    <source>
        <dbReference type="Proteomes" id="UP000759103"/>
    </source>
</evidence>
<dbReference type="EMBL" id="JAHXZN010000007">
    <property type="protein sequence ID" value="MBW6532389.1"/>
    <property type="molecule type" value="Genomic_DNA"/>
</dbReference>
<organism evidence="3 4">
    <name type="scientific">Sphingomonas citri</name>
    <dbReference type="NCBI Taxonomy" id="2862499"/>
    <lineage>
        <taxon>Bacteria</taxon>
        <taxon>Pseudomonadati</taxon>
        <taxon>Pseudomonadota</taxon>
        <taxon>Alphaproteobacteria</taxon>
        <taxon>Sphingomonadales</taxon>
        <taxon>Sphingomonadaceae</taxon>
        <taxon>Sphingomonas</taxon>
    </lineage>
</organism>
<dbReference type="Proteomes" id="UP000759103">
    <property type="component" value="Unassembled WGS sequence"/>
</dbReference>
<evidence type="ECO:0000256" key="1">
    <source>
        <dbReference type="SAM" id="MobiDB-lite"/>
    </source>
</evidence>
<proteinExistence type="predicted"/>
<gene>
    <name evidence="3" type="ORF">KZ820_16735</name>
</gene>
<name>A0ABS7BS11_9SPHN</name>
<keyword evidence="2" id="KW-0472">Membrane</keyword>